<feature type="region of interest" description="Disordered" evidence="1">
    <location>
        <begin position="112"/>
        <end position="145"/>
    </location>
</feature>
<proteinExistence type="predicted"/>
<reference evidence="2 3" key="1">
    <citation type="submission" date="2021-06" db="EMBL/GenBank/DDBJ databases">
        <authorList>
            <person name="Palmer J.M."/>
        </authorList>
    </citation>
    <scope>NUCLEOTIDE SEQUENCE [LARGE SCALE GENOMIC DNA]</scope>
    <source>
        <strain evidence="2 3">MEX-2019</strain>
        <tissue evidence="2">Muscle</tissue>
    </source>
</reference>
<comment type="caution">
    <text evidence="2">The sequence shown here is derived from an EMBL/GenBank/DDBJ whole genome shotgun (WGS) entry which is preliminary data.</text>
</comment>
<keyword evidence="3" id="KW-1185">Reference proteome</keyword>
<feature type="compositionally biased region" description="Basic residues" evidence="1">
    <location>
        <begin position="521"/>
        <end position="532"/>
    </location>
</feature>
<feature type="compositionally biased region" description="Polar residues" evidence="1">
    <location>
        <begin position="417"/>
        <end position="437"/>
    </location>
</feature>
<gene>
    <name evidence="2" type="ORF">CRENBAI_018867</name>
</gene>
<accession>A0AAV9R3K5</accession>
<evidence type="ECO:0000313" key="3">
    <source>
        <dbReference type="Proteomes" id="UP001311232"/>
    </source>
</evidence>
<feature type="region of interest" description="Disordered" evidence="1">
    <location>
        <begin position="393"/>
        <end position="537"/>
    </location>
</feature>
<feature type="compositionally biased region" description="Low complexity" evidence="1">
    <location>
        <begin position="438"/>
        <end position="486"/>
    </location>
</feature>
<protein>
    <submittedName>
        <fullName evidence="2">Uncharacterized protein</fullName>
    </submittedName>
</protein>
<dbReference type="AlphaFoldDB" id="A0AAV9R3K5"/>
<evidence type="ECO:0000313" key="2">
    <source>
        <dbReference type="EMBL" id="KAK5604351.1"/>
    </source>
</evidence>
<dbReference type="Proteomes" id="UP001311232">
    <property type="component" value="Unassembled WGS sequence"/>
</dbReference>
<organism evidence="2 3">
    <name type="scientific">Crenichthys baileyi</name>
    <name type="common">White River springfish</name>
    <dbReference type="NCBI Taxonomy" id="28760"/>
    <lineage>
        <taxon>Eukaryota</taxon>
        <taxon>Metazoa</taxon>
        <taxon>Chordata</taxon>
        <taxon>Craniata</taxon>
        <taxon>Vertebrata</taxon>
        <taxon>Euteleostomi</taxon>
        <taxon>Actinopterygii</taxon>
        <taxon>Neopterygii</taxon>
        <taxon>Teleostei</taxon>
        <taxon>Neoteleostei</taxon>
        <taxon>Acanthomorphata</taxon>
        <taxon>Ovalentaria</taxon>
        <taxon>Atherinomorphae</taxon>
        <taxon>Cyprinodontiformes</taxon>
        <taxon>Goodeidae</taxon>
        <taxon>Crenichthys</taxon>
    </lineage>
</organism>
<name>A0AAV9R3K5_9TELE</name>
<sequence length="565" mass="62089">MEKFLFGGCFIEVARLGIQRHTLEKGKHRELWAVLKRESVLSLSLRGMALSFQLHESGVSPSRKSPGSEMDGRFHQAVALGAERSARQAREAEEQRSPFWGTRLAIPLPGTGRRRYTSSLTSQRETAARHRGYRRASSSSSSARFGTAPRRHLSLSVCLPTPSFLFADPPDAVAVRTLSPLLWRFGQAAPYPGSGQHFFPLPGVPDFASWSPDLPQCPVVAPSGRIRHALLLLYSLEILYKLFPVPKVNLPLLHGSSLVWLLLGLFIMEPVSQTLQCFYLQFSKKVRESQHEQPLHPLKIRHMPQLLFQSSLRYLSTPQLQSPPEVHQPPQPLFQTSLRDLPMLQLLSPLRISESLQFLSPLEASQTLQLLSSLEVSQTPQCQLQPFQISLSKSSTKISSTPASEGLRDSWGPAPTTKGQPGDTSTPAPASTGGQPDSSVAAPASVSSEGSAAQSSSSSSTHLPQTSTLSSSPPVSPKGGPVVPVPEFREGFESKPPPVPVPEFREGFEGEPPSSLEPQQSRRRSPGLHRRSPGSQWFLHRSPGSQWCLHRSPGSQWFLHRSTES</sequence>
<dbReference type="EMBL" id="JAHHUM010002351">
    <property type="protein sequence ID" value="KAK5604351.1"/>
    <property type="molecule type" value="Genomic_DNA"/>
</dbReference>
<feature type="compositionally biased region" description="Low complexity" evidence="1">
    <location>
        <begin position="135"/>
        <end position="144"/>
    </location>
</feature>
<evidence type="ECO:0000256" key="1">
    <source>
        <dbReference type="SAM" id="MobiDB-lite"/>
    </source>
</evidence>